<dbReference type="AlphaFoldDB" id="A0A256FR53"/>
<proteinExistence type="predicted"/>
<dbReference type="Proteomes" id="UP000216345">
    <property type="component" value="Unassembled WGS sequence"/>
</dbReference>
<feature type="region of interest" description="Disordered" evidence="1">
    <location>
        <begin position="1"/>
        <end position="29"/>
    </location>
</feature>
<comment type="caution">
    <text evidence="2">The sequence shown here is derived from an EMBL/GenBank/DDBJ whole genome shotgun (WGS) entry which is preliminary data.</text>
</comment>
<gene>
    <name evidence="2" type="ORF">CEV32_4046</name>
</gene>
<dbReference type="EMBL" id="NNRK01000020">
    <property type="protein sequence ID" value="OYR17230.1"/>
    <property type="molecule type" value="Genomic_DNA"/>
</dbReference>
<organism evidence="2 3">
    <name type="scientific">Brucella rhizosphaerae</name>
    <dbReference type="NCBI Taxonomy" id="571254"/>
    <lineage>
        <taxon>Bacteria</taxon>
        <taxon>Pseudomonadati</taxon>
        <taxon>Pseudomonadota</taxon>
        <taxon>Alphaproteobacteria</taxon>
        <taxon>Hyphomicrobiales</taxon>
        <taxon>Brucellaceae</taxon>
        <taxon>Brucella/Ochrobactrum group</taxon>
        <taxon>Brucella</taxon>
    </lineage>
</organism>
<reference evidence="2 3" key="1">
    <citation type="submission" date="2017-07" db="EMBL/GenBank/DDBJ databases">
        <title>Phylogenetic study on the rhizospheric bacterium Ochrobactrum sp. A44.</title>
        <authorList>
            <person name="Krzyzanowska D.M."/>
            <person name="Ossowicki A."/>
            <person name="Rajewska M."/>
            <person name="Maciag T."/>
            <person name="Kaczynski Z."/>
            <person name="Czerwicka M."/>
            <person name="Jafra S."/>
        </authorList>
    </citation>
    <scope>NUCLEOTIDE SEQUENCE [LARGE SCALE GENOMIC DNA]</scope>
    <source>
        <strain evidence="2 3">PR17</strain>
    </source>
</reference>
<protein>
    <submittedName>
        <fullName evidence="2">Uncharacterized protein</fullName>
    </submittedName>
</protein>
<name>A0A256FR53_9HYPH</name>
<evidence type="ECO:0000256" key="1">
    <source>
        <dbReference type="SAM" id="MobiDB-lite"/>
    </source>
</evidence>
<accession>A0A256FR53</accession>
<keyword evidence="3" id="KW-1185">Reference proteome</keyword>
<sequence length="66" mass="7203">MWAQQPEPMTVEAPSSSKNKTPGARGVAPLPRFIQPMLYGLRRTPSPPSSVRGEMVLSPARISFPL</sequence>
<evidence type="ECO:0000313" key="2">
    <source>
        <dbReference type="EMBL" id="OYR17230.1"/>
    </source>
</evidence>
<evidence type="ECO:0000313" key="3">
    <source>
        <dbReference type="Proteomes" id="UP000216345"/>
    </source>
</evidence>